<evidence type="ECO:0000256" key="1">
    <source>
        <dbReference type="PIRNR" id="PIRNR033490"/>
    </source>
</evidence>
<dbReference type="PANTHER" id="PTHR33988">
    <property type="entry name" value="ENDORIBONUCLEASE MAZF-RELATED"/>
    <property type="match status" value="1"/>
</dbReference>
<keyword evidence="3" id="KW-1185">Reference proteome</keyword>
<evidence type="ECO:0000313" key="3">
    <source>
        <dbReference type="Proteomes" id="UP001165488"/>
    </source>
</evidence>
<name>A0ABS9UKF2_9BACT</name>
<evidence type="ECO:0000313" key="2">
    <source>
        <dbReference type="EMBL" id="MCH7396655.1"/>
    </source>
</evidence>
<dbReference type="SUPFAM" id="SSF50118">
    <property type="entry name" value="Cell growth inhibitor/plasmid maintenance toxic component"/>
    <property type="match status" value="1"/>
</dbReference>
<comment type="caution">
    <text evidence="2">The sequence shown here is derived from an EMBL/GenBank/DDBJ whole genome shotgun (WGS) entry which is preliminary data.</text>
</comment>
<keyword evidence="1" id="KW-0540">Nuclease</keyword>
<dbReference type="EC" id="3.1.-.-" evidence="1"/>
<dbReference type="Proteomes" id="UP001165488">
    <property type="component" value="Unassembled WGS sequence"/>
</dbReference>
<keyword evidence="1" id="KW-0378">Hydrolase</keyword>
<proteinExistence type="inferred from homology"/>
<gene>
    <name evidence="2" type="ORF">MM236_01595</name>
</gene>
<dbReference type="Pfam" id="PF02452">
    <property type="entry name" value="PemK_toxin"/>
    <property type="match status" value="1"/>
</dbReference>
<comment type="similarity">
    <text evidence="1">Belongs to the PemK/MazF family.</text>
</comment>
<dbReference type="InterPro" id="IPR003477">
    <property type="entry name" value="PemK-like"/>
</dbReference>
<dbReference type="PANTHER" id="PTHR33988:SF1">
    <property type="entry name" value="ENDORIBONUCLEASE MAZF7-RELATED"/>
    <property type="match status" value="1"/>
</dbReference>
<accession>A0ABS9UKF2</accession>
<dbReference type="PIRSF" id="PIRSF033490">
    <property type="entry name" value="MazF"/>
    <property type="match status" value="1"/>
</dbReference>
<dbReference type="Gene3D" id="2.30.30.110">
    <property type="match status" value="1"/>
</dbReference>
<organism evidence="2 3">
    <name type="scientific">Belliella calami</name>
    <dbReference type="NCBI Taxonomy" id="2923436"/>
    <lineage>
        <taxon>Bacteria</taxon>
        <taxon>Pseudomonadati</taxon>
        <taxon>Bacteroidota</taxon>
        <taxon>Cytophagia</taxon>
        <taxon>Cytophagales</taxon>
        <taxon>Cyclobacteriaceae</taxon>
        <taxon>Belliella</taxon>
    </lineage>
</organism>
<reference evidence="2" key="1">
    <citation type="submission" date="2022-03" db="EMBL/GenBank/DDBJ databases">
        <title>De novo assembled genomes of Belliella spp. (Cyclobacteriaceae) strains.</title>
        <authorList>
            <person name="Szabo A."/>
            <person name="Korponai K."/>
            <person name="Felfoldi T."/>
        </authorList>
    </citation>
    <scope>NUCLEOTIDE SEQUENCE</scope>
    <source>
        <strain evidence="2">DSM 107340</strain>
    </source>
</reference>
<dbReference type="EMBL" id="JAKZGS010000001">
    <property type="protein sequence ID" value="MCH7396655.1"/>
    <property type="molecule type" value="Genomic_DNA"/>
</dbReference>
<keyword evidence="1" id="KW-0255">Endonuclease</keyword>
<sequence>MMKSGQVWLVDFEPQVGQEIKKIRPAIIVNSNALGILPLKVVVPLTDGLKQQQAWMTKLSPSQKNGLSKTSFADCFQVKSISDKRFVKKIGVLNEEEMAEVKLCLAKVLELIF</sequence>
<dbReference type="RefSeq" id="WP_241273176.1">
    <property type="nucleotide sequence ID" value="NZ_JAKZGS010000001.1"/>
</dbReference>
<protein>
    <recommendedName>
        <fullName evidence="1">mRNA interferase</fullName>
        <ecNumber evidence="1">3.1.-.-</ecNumber>
    </recommendedName>
</protein>
<dbReference type="InterPro" id="IPR011067">
    <property type="entry name" value="Plasmid_toxin/cell-grow_inhib"/>
</dbReference>
<comment type="function">
    <text evidence="1">Toxic component of a type II toxin-antitoxin (TA) system.</text>
</comment>